<dbReference type="PANTHER" id="PTHR13245">
    <property type="entry name" value="RRP15-LIKE PROTEIN"/>
    <property type="match status" value="1"/>
</dbReference>
<evidence type="ECO:0000313" key="4">
    <source>
        <dbReference type="Proteomes" id="UP000316621"/>
    </source>
</evidence>
<accession>A0A4Y7IU82</accession>
<evidence type="ECO:0000256" key="2">
    <source>
        <dbReference type="SAM" id="MobiDB-lite"/>
    </source>
</evidence>
<feature type="compositionally biased region" description="Acidic residues" evidence="2">
    <location>
        <begin position="105"/>
        <end position="127"/>
    </location>
</feature>
<evidence type="ECO:0008006" key="5">
    <source>
        <dbReference type="Google" id="ProtNLM"/>
    </source>
</evidence>
<proteinExistence type="inferred from homology"/>
<dbReference type="PANTHER" id="PTHR13245:SF14">
    <property type="entry name" value="RRP15-LIKE PROTEIN"/>
    <property type="match status" value="1"/>
</dbReference>
<dbReference type="AlphaFoldDB" id="A0A4Y7IU82"/>
<reference evidence="3 4" key="1">
    <citation type="journal article" date="2018" name="Science">
        <title>The opium poppy genome and morphinan production.</title>
        <authorList>
            <person name="Guo L."/>
            <person name="Winzer T."/>
            <person name="Yang X."/>
            <person name="Li Y."/>
            <person name="Ning Z."/>
            <person name="He Z."/>
            <person name="Teodor R."/>
            <person name="Lu Y."/>
            <person name="Bowser T.A."/>
            <person name="Graham I.A."/>
            <person name="Ye K."/>
        </authorList>
    </citation>
    <scope>NUCLEOTIDE SEQUENCE [LARGE SCALE GENOMIC DNA]</scope>
    <source>
        <strain evidence="4">cv. HN1</strain>
        <tissue evidence="3">Leaves</tissue>
    </source>
</reference>
<keyword evidence="4" id="KW-1185">Reference proteome</keyword>
<dbReference type="GO" id="GO:0030687">
    <property type="term" value="C:preribosome, large subunit precursor"/>
    <property type="evidence" value="ECO:0007669"/>
    <property type="project" value="TreeGrafter"/>
</dbReference>
<dbReference type="InterPro" id="IPR012459">
    <property type="entry name" value="Rrp15"/>
</dbReference>
<dbReference type="EMBL" id="CM010716">
    <property type="protein sequence ID" value="RZC51038.1"/>
    <property type="molecule type" value="Genomic_DNA"/>
</dbReference>
<dbReference type="GO" id="GO:0000460">
    <property type="term" value="P:maturation of 5.8S rRNA"/>
    <property type="evidence" value="ECO:0007669"/>
    <property type="project" value="TreeGrafter"/>
</dbReference>
<dbReference type="OMA" id="MPSHQDK"/>
<comment type="similarity">
    <text evidence="1">Belongs to the RRP15 family.</text>
</comment>
<sequence length="322" mass="35951">MSVETDMITTRKVPTRRKARVNKNDKGKKGGGKVFRGSADKKVRVDKQMQKLFRKRARQYNSDEEEEEEEEKEYEKPAHKRKASPMDRRPVNNEVAASDGNSSGDEGENGSDADDEVKGDSDDEGENIEPGITMFTDGCKAFKMAFSTIIGKKVSDPELGPVLSGHKELVAMKLAEELSERKAKGEAKKDKHMEREKGHAKLAAYLDSHDKFLTSVATKGVIKLFTAVSKAQNAQKGLNPSRAKDAKAIAKRRRQTFLSEIRRRSSQPAETSSKADNEPGWAPLRDSYMLSNSKLKNWDKMEDSSMARDTGNMTQESSDDED</sequence>
<evidence type="ECO:0000313" key="3">
    <source>
        <dbReference type="EMBL" id="RZC51038.1"/>
    </source>
</evidence>
<dbReference type="STRING" id="3469.A0A4Y7IU82"/>
<feature type="compositionally biased region" description="Acidic residues" evidence="2">
    <location>
        <begin position="62"/>
        <end position="72"/>
    </location>
</feature>
<dbReference type="Gramene" id="RZC51038">
    <property type="protein sequence ID" value="RZC51038"/>
    <property type="gene ID" value="C5167_019458"/>
</dbReference>
<dbReference type="Proteomes" id="UP000316621">
    <property type="component" value="Chromosome 2"/>
</dbReference>
<dbReference type="GO" id="GO:0000470">
    <property type="term" value="P:maturation of LSU-rRNA"/>
    <property type="evidence" value="ECO:0007669"/>
    <property type="project" value="TreeGrafter"/>
</dbReference>
<feature type="compositionally biased region" description="Basic and acidic residues" evidence="2">
    <location>
        <begin position="38"/>
        <end position="49"/>
    </location>
</feature>
<name>A0A4Y7IU82_PAPSO</name>
<gene>
    <name evidence="3" type="ORF">C5167_019458</name>
</gene>
<feature type="region of interest" description="Disordered" evidence="2">
    <location>
        <begin position="232"/>
        <end position="322"/>
    </location>
</feature>
<feature type="compositionally biased region" description="Basic and acidic residues" evidence="2">
    <location>
        <begin position="296"/>
        <end position="306"/>
    </location>
</feature>
<organism evidence="3 4">
    <name type="scientific">Papaver somniferum</name>
    <name type="common">Opium poppy</name>
    <dbReference type="NCBI Taxonomy" id="3469"/>
    <lineage>
        <taxon>Eukaryota</taxon>
        <taxon>Viridiplantae</taxon>
        <taxon>Streptophyta</taxon>
        <taxon>Embryophyta</taxon>
        <taxon>Tracheophyta</taxon>
        <taxon>Spermatophyta</taxon>
        <taxon>Magnoliopsida</taxon>
        <taxon>Ranunculales</taxon>
        <taxon>Papaveraceae</taxon>
        <taxon>Papaveroideae</taxon>
        <taxon>Papaver</taxon>
    </lineage>
</organism>
<protein>
    <recommendedName>
        <fullName evidence="5">RRP15-like protein</fullName>
    </recommendedName>
</protein>
<feature type="region of interest" description="Disordered" evidence="2">
    <location>
        <begin position="1"/>
        <end position="132"/>
    </location>
</feature>
<evidence type="ECO:0000256" key="1">
    <source>
        <dbReference type="ARBA" id="ARBA00007462"/>
    </source>
</evidence>
<dbReference type="Pfam" id="PF07890">
    <property type="entry name" value="Rrp15p"/>
    <property type="match status" value="1"/>
</dbReference>